<feature type="domain" description="Bacterial sugar transferase" evidence="10">
    <location>
        <begin position="34"/>
        <end position="227"/>
    </location>
</feature>
<evidence type="ECO:0000256" key="8">
    <source>
        <dbReference type="ARBA" id="ARBA00023169"/>
    </source>
</evidence>
<dbReference type="EMBL" id="SMSJ01000027">
    <property type="protein sequence ID" value="TDH61068.1"/>
    <property type="molecule type" value="Genomic_DNA"/>
</dbReference>
<keyword evidence="7 9" id="KW-0472">Membrane</keyword>
<keyword evidence="5 9" id="KW-0812">Transmembrane</keyword>
<dbReference type="GO" id="GO:0016780">
    <property type="term" value="F:phosphotransferase activity, for other substituted phosphate groups"/>
    <property type="evidence" value="ECO:0007669"/>
    <property type="project" value="TreeGrafter"/>
</dbReference>
<evidence type="ECO:0000256" key="7">
    <source>
        <dbReference type="ARBA" id="ARBA00023136"/>
    </source>
</evidence>
<evidence type="ECO:0000313" key="12">
    <source>
        <dbReference type="Proteomes" id="UP000295096"/>
    </source>
</evidence>
<accession>A0A4R5QEG8</accession>
<dbReference type="GO" id="GO:0000271">
    <property type="term" value="P:polysaccharide biosynthetic process"/>
    <property type="evidence" value="ECO:0007669"/>
    <property type="project" value="UniProtKB-KW"/>
</dbReference>
<dbReference type="OrthoDB" id="9808602at2"/>
<comment type="subcellular location">
    <subcellularLocation>
        <location evidence="1">Cell membrane</location>
    </subcellularLocation>
</comment>
<name>A0A4R5QEG8_9PROT</name>
<evidence type="ECO:0000256" key="6">
    <source>
        <dbReference type="ARBA" id="ARBA00022989"/>
    </source>
</evidence>
<keyword evidence="4 11" id="KW-0808">Transferase</keyword>
<sequence length="232" mass="25443">MSDIYLPSQASASSPGFLAGTSRAGLSGLGHAVKRGLDILGAGLLLLLILPVLLPIILIVRRDGGPALYSHTRIGRAGRPFPCLKFRSMVLDAETRLAELLASDPAAAEEWATRRKLPHDPRITRIGAFLRRTSLDELPQLLNVLRGEMSLVGPRPVVQEELDLHYSPAAAAMYCEMRPGITGLWQISGRSDTTYAERVMLDTRYVRGWSLLFDLHILCKTIPAVLKRRGAV</sequence>
<evidence type="ECO:0000256" key="2">
    <source>
        <dbReference type="ARBA" id="ARBA00006464"/>
    </source>
</evidence>
<feature type="transmembrane region" description="Helical" evidence="9">
    <location>
        <begin position="39"/>
        <end position="60"/>
    </location>
</feature>
<gene>
    <name evidence="11" type="ORF">E2C06_19010</name>
</gene>
<keyword evidence="6 9" id="KW-1133">Transmembrane helix</keyword>
<dbReference type="RefSeq" id="WP_133290193.1">
    <property type="nucleotide sequence ID" value="NZ_SMSJ01000027.1"/>
</dbReference>
<evidence type="ECO:0000256" key="1">
    <source>
        <dbReference type="ARBA" id="ARBA00004236"/>
    </source>
</evidence>
<dbReference type="GO" id="GO:0005886">
    <property type="term" value="C:plasma membrane"/>
    <property type="evidence" value="ECO:0007669"/>
    <property type="project" value="UniProtKB-SubCell"/>
</dbReference>
<dbReference type="InterPro" id="IPR003362">
    <property type="entry name" value="Bact_transf"/>
</dbReference>
<protein>
    <submittedName>
        <fullName evidence="11">Sugar transferase</fullName>
    </submittedName>
</protein>
<proteinExistence type="inferred from homology"/>
<dbReference type="PANTHER" id="PTHR30576">
    <property type="entry name" value="COLANIC BIOSYNTHESIS UDP-GLUCOSE LIPID CARRIER TRANSFERASE"/>
    <property type="match status" value="1"/>
</dbReference>
<evidence type="ECO:0000256" key="3">
    <source>
        <dbReference type="ARBA" id="ARBA00022475"/>
    </source>
</evidence>
<evidence type="ECO:0000259" key="10">
    <source>
        <dbReference type="Pfam" id="PF02397"/>
    </source>
</evidence>
<keyword evidence="8" id="KW-0270">Exopolysaccharide synthesis</keyword>
<evidence type="ECO:0000256" key="9">
    <source>
        <dbReference type="SAM" id="Phobius"/>
    </source>
</evidence>
<organism evidence="11 12">
    <name type="scientific">Dankookia rubra</name>
    <dbReference type="NCBI Taxonomy" id="1442381"/>
    <lineage>
        <taxon>Bacteria</taxon>
        <taxon>Pseudomonadati</taxon>
        <taxon>Pseudomonadota</taxon>
        <taxon>Alphaproteobacteria</taxon>
        <taxon>Acetobacterales</taxon>
        <taxon>Roseomonadaceae</taxon>
        <taxon>Dankookia</taxon>
    </lineage>
</organism>
<dbReference type="Pfam" id="PF02397">
    <property type="entry name" value="Bac_transf"/>
    <property type="match status" value="1"/>
</dbReference>
<reference evidence="11 12" key="1">
    <citation type="journal article" date="2016" name="J. Microbiol.">
        <title>Dankookia rubra gen. nov., sp. nov., an alphaproteobacterium isolated from sediment of a shallow stream.</title>
        <authorList>
            <person name="Kim W.H."/>
            <person name="Kim D.H."/>
            <person name="Kang K."/>
            <person name="Ahn T.Y."/>
        </authorList>
    </citation>
    <scope>NUCLEOTIDE SEQUENCE [LARGE SCALE GENOMIC DNA]</scope>
    <source>
        <strain evidence="11 12">JCM30602</strain>
    </source>
</reference>
<dbReference type="Proteomes" id="UP000295096">
    <property type="component" value="Unassembled WGS sequence"/>
</dbReference>
<evidence type="ECO:0000256" key="5">
    <source>
        <dbReference type="ARBA" id="ARBA00022692"/>
    </source>
</evidence>
<keyword evidence="12" id="KW-1185">Reference proteome</keyword>
<evidence type="ECO:0000256" key="4">
    <source>
        <dbReference type="ARBA" id="ARBA00022679"/>
    </source>
</evidence>
<dbReference type="PANTHER" id="PTHR30576:SF4">
    <property type="entry name" value="UNDECAPRENYL-PHOSPHATE GALACTOSE PHOSPHOTRANSFERASE"/>
    <property type="match status" value="1"/>
</dbReference>
<comment type="caution">
    <text evidence="11">The sequence shown here is derived from an EMBL/GenBank/DDBJ whole genome shotgun (WGS) entry which is preliminary data.</text>
</comment>
<keyword evidence="3" id="KW-1003">Cell membrane</keyword>
<evidence type="ECO:0000313" key="11">
    <source>
        <dbReference type="EMBL" id="TDH61068.1"/>
    </source>
</evidence>
<comment type="similarity">
    <text evidence="2">Belongs to the bacterial sugar transferase family.</text>
</comment>
<dbReference type="AlphaFoldDB" id="A0A4R5QEG8"/>